<dbReference type="InterPro" id="IPR038250">
    <property type="entry name" value="TGT_C2_sf"/>
</dbReference>
<evidence type="ECO:0000259" key="1">
    <source>
        <dbReference type="SMART" id="SM00359"/>
    </source>
</evidence>
<organism evidence="2 3">
    <name type="scientific">Thermoproteota archaeon</name>
    <dbReference type="NCBI Taxonomy" id="2056631"/>
    <lineage>
        <taxon>Archaea</taxon>
        <taxon>Thermoproteota</taxon>
    </lineage>
</organism>
<dbReference type="NCBIfam" id="TIGR00451">
    <property type="entry name" value="unchar_dom_2"/>
    <property type="match status" value="1"/>
</dbReference>
<dbReference type="InterPro" id="IPR004521">
    <property type="entry name" value="Uncharacterised_CHP00451"/>
</dbReference>
<dbReference type="Proteomes" id="UP000281962">
    <property type="component" value="Unassembled WGS sequence"/>
</dbReference>
<sequence>MVSNDLYRIRKIAEYQFGIGIGNILFPDGVIIEKSKRTGRIRRVYYNGKLIATIRANDGHLALSIEGARRIHMGTKKPKLRVIVKSEIAEFIKKGRNVFAKHVIDADPNIRAGEEVIVVDENDNLLAVGKATLSGEEMIAFKTGIAVKVRYGIGGE</sequence>
<gene>
    <name evidence="2" type="ORF">DRJ21_01405</name>
</gene>
<dbReference type="PROSITE" id="PS50890">
    <property type="entry name" value="PUA"/>
    <property type="match status" value="1"/>
</dbReference>
<dbReference type="InterPro" id="IPR036974">
    <property type="entry name" value="PUA_sf"/>
</dbReference>
<feature type="domain" description="PUA" evidence="1">
    <location>
        <begin position="80"/>
        <end position="154"/>
    </location>
</feature>
<name>A0A497EVQ6_9CREN</name>
<accession>A0A497EVQ6</accession>
<dbReference type="EMBL" id="QMQY01000045">
    <property type="protein sequence ID" value="RLE50810.1"/>
    <property type="molecule type" value="Genomic_DNA"/>
</dbReference>
<evidence type="ECO:0000313" key="3">
    <source>
        <dbReference type="Proteomes" id="UP000281962"/>
    </source>
</evidence>
<dbReference type="InterPro" id="IPR029402">
    <property type="entry name" value="TGT_C2"/>
</dbReference>
<dbReference type="Gene3D" id="3.10.450.90">
    <property type="entry name" value="ArcTGT, C2 domain"/>
    <property type="match status" value="1"/>
</dbReference>
<dbReference type="SUPFAM" id="SSF88697">
    <property type="entry name" value="PUA domain-like"/>
    <property type="match status" value="1"/>
</dbReference>
<dbReference type="InterPro" id="IPR015947">
    <property type="entry name" value="PUA-like_sf"/>
</dbReference>
<proteinExistence type="predicted"/>
<reference evidence="2 3" key="1">
    <citation type="submission" date="2018-06" db="EMBL/GenBank/DDBJ databases">
        <title>Extensive metabolic versatility and redundancy in microbially diverse, dynamic hydrothermal sediments.</title>
        <authorList>
            <person name="Dombrowski N."/>
            <person name="Teske A."/>
            <person name="Baker B.J."/>
        </authorList>
    </citation>
    <scope>NUCLEOTIDE SEQUENCE [LARGE SCALE GENOMIC DNA]</scope>
    <source>
        <strain evidence="2">B30_G17</strain>
    </source>
</reference>
<protein>
    <submittedName>
        <fullName evidence="2">Pseudouridine synthase</fullName>
    </submittedName>
</protein>
<evidence type="ECO:0000313" key="2">
    <source>
        <dbReference type="EMBL" id="RLE50810.1"/>
    </source>
</evidence>
<dbReference type="Gene3D" id="2.30.130.10">
    <property type="entry name" value="PUA domain"/>
    <property type="match status" value="1"/>
</dbReference>
<dbReference type="CDD" id="cd21149">
    <property type="entry name" value="PUA_archaeosine_TGT"/>
    <property type="match status" value="1"/>
</dbReference>
<dbReference type="SUPFAM" id="SSF88802">
    <property type="entry name" value="Pre-PUA domain"/>
    <property type="match status" value="1"/>
</dbReference>
<dbReference type="GO" id="GO:0003723">
    <property type="term" value="F:RNA binding"/>
    <property type="evidence" value="ECO:0007669"/>
    <property type="project" value="InterPro"/>
</dbReference>
<dbReference type="Pfam" id="PF01472">
    <property type="entry name" value="PUA"/>
    <property type="match status" value="1"/>
</dbReference>
<dbReference type="Pfam" id="PF14810">
    <property type="entry name" value="TGT_C2"/>
    <property type="match status" value="1"/>
</dbReference>
<comment type="caution">
    <text evidence="2">The sequence shown here is derived from an EMBL/GenBank/DDBJ whole genome shotgun (WGS) entry which is preliminary data.</text>
</comment>
<dbReference type="SMART" id="SM00359">
    <property type="entry name" value="PUA"/>
    <property type="match status" value="1"/>
</dbReference>
<dbReference type="InterPro" id="IPR002478">
    <property type="entry name" value="PUA"/>
</dbReference>
<dbReference type="AlphaFoldDB" id="A0A497EVQ6"/>